<reference evidence="1 2" key="1">
    <citation type="submission" date="2018-05" db="EMBL/GenBank/DDBJ databases">
        <title>Evolution of GPA BGCs.</title>
        <authorList>
            <person name="Waglechner N."/>
            <person name="Wright G.D."/>
        </authorList>
    </citation>
    <scope>NUCLEOTIDE SEQUENCE [LARGE SCALE GENOMIC DNA]</scope>
    <source>
        <strain evidence="1 2">DSM 5908</strain>
    </source>
</reference>
<evidence type="ECO:0000313" key="1">
    <source>
        <dbReference type="EMBL" id="RSM46012.1"/>
    </source>
</evidence>
<comment type="caution">
    <text evidence="1">The sequence shown here is derived from an EMBL/GenBank/DDBJ whole genome shotgun (WGS) entry which is preliminary data.</text>
</comment>
<sequence length="127" mass="13217">MRASPDRPGSELASRATSIADAANAPVRLAAALGAELSTVQKAFTAVTSDLDADRRRHFGTGDRVLVFGEPDPVTGWSLVRRGVVTDVGHESIGVDFGATGPEVFTAADRIRISHVAGSCRCVVALS</sequence>
<dbReference type="EMBL" id="QHHU01000014">
    <property type="protein sequence ID" value="RSM46012.1"/>
    <property type="molecule type" value="Genomic_DNA"/>
</dbReference>
<organism evidence="1 2">
    <name type="scientific">Amycolatopsis balhimycina DSM 5908</name>
    <dbReference type="NCBI Taxonomy" id="1081091"/>
    <lineage>
        <taxon>Bacteria</taxon>
        <taxon>Bacillati</taxon>
        <taxon>Actinomycetota</taxon>
        <taxon>Actinomycetes</taxon>
        <taxon>Pseudonocardiales</taxon>
        <taxon>Pseudonocardiaceae</taxon>
        <taxon>Amycolatopsis</taxon>
    </lineage>
</organism>
<gene>
    <name evidence="1" type="ORF">DMA12_12040</name>
</gene>
<dbReference type="Proteomes" id="UP000286716">
    <property type="component" value="Unassembled WGS sequence"/>
</dbReference>
<protein>
    <submittedName>
        <fullName evidence="1">Uncharacterized protein</fullName>
    </submittedName>
</protein>
<accession>A0A428WSH3</accession>
<dbReference type="AlphaFoldDB" id="A0A428WSH3"/>
<dbReference type="RefSeq" id="WP_020643925.1">
    <property type="nucleotide sequence ID" value="NZ_QHHU01000014.1"/>
</dbReference>
<dbReference type="OrthoDB" id="9996509at2"/>
<name>A0A428WSH3_AMYBA</name>
<evidence type="ECO:0000313" key="2">
    <source>
        <dbReference type="Proteomes" id="UP000286716"/>
    </source>
</evidence>
<keyword evidence="2" id="KW-1185">Reference proteome</keyword>
<proteinExistence type="predicted"/>